<evidence type="ECO:0000313" key="3">
    <source>
        <dbReference type="Proteomes" id="UP001595384"/>
    </source>
</evidence>
<dbReference type="Proteomes" id="UP001595384">
    <property type="component" value="Unassembled WGS sequence"/>
</dbReference>
<dbReference type="PANTHER" id="PTHR40278:SF1">
    <property type="entry name" value="DNA UTILIZATION PROTEIN HOFN"/>
    <property type="match status" value="1"/>
</dbReference>
<accession>A0ABV7C6K2</accession>
<dbReference type="InterPro" id="IPR052534">
    <property type="entry name" value="Extracell_DNA_Util/SecSys_Comp"/>
</dbReference>
<proteinExistence type="predicted"/>
<dbReference type="RefSeq" id="WP_123017015.1">
    <property type="nucleotide sequence ID" value="NZ_AP024911.1"/>
</dbReference>
<dbReference type="EMBL" id="JBHRSE010000049">
    <property type="protein sequence ID" value="MFC3023665.1"/>
    <property type="molecule type" value="Genomic_DNA"/>
</dbReference>
<evidence type="ECO:0000313" key="2">
    <source>
        <dbReference type="EMBL" id="MFC3023665.1"/>
    </source>
</evidence>
<keyword evidence="3" id="KW-1185">Reference proteome</keyword>
<reference evidence="3" key="1">
    <citation type="journal article" date="2019" name="Int. J. Syst. Evol. Microbiol.">
        <title>The Global Catalogue of Microorganisms (GCM) 10K type strain sequencing project: providing services to taxonomists for standard genome sequencing and annotation.</title>
        <authorList>
            <consortium name="The Broad Institute Genomics Platform"/>
            <consortium name="The Broad Institute Genome Sequencing Center for Infectious Disease"/>
            <person name="Wu L."/>
            <person name="Ma J."/>
        </authorList>
    </citation>
    <scope>NUCLEOTIDE SEQUENCE [LARGE SCALE GENOMIC DNA]</scope>
    <source>
        <strain evidence="3">KCTC 62784</strain>
    </source>
</reference>
<evidence type="ECO:0000256" key="1">
    <source>
        <dbReference type="SAM" id="Phobius"/>
    </source>
</evidence>
<gene>
    <name evidence="2" type="ORF">ACFODT_07495</name>
</gene>
<name>A0ABV7C6K2_9VIBR</name>
<dbReference type="PANTHER" id="PTHR40278">
    <property type="entry name" value="DNA UTILIZATION PROTEIN HOFN"/>
    <property type="match status" value="1"/>
</dbReference>
<keyword evidence="1" id="KW-0812">Transmembrane</keyword>
<keyword evidence="1" id="KW-1133">Transmembrane helix</keyword>
<comment type="caution">
    <text evidence="2">The sequence shown here is derived from an EMBL/GenBank/DDBJ whole genome shotgun (WGS) entry which is preliminary data.</text>
</comment>
<keyword evidence="1" id="KW-0472">Membrane</keyword>
<sequence>MHEVVNLFPWRDVYRRFAIVRLVGMLMALIGGSLVSIYLPYAWYQHTSQDMESRQLQWQQKLHRQQPIYAKWQNISKHDQHVERTFKTLSQRIRRHNQPMILMNVVPSLLPQETQLDSMRWFQQQVEIVGRTDNKAALGAIVTAFQTVEPLTSIALSSVMVTQKEPVAHIFKLSIGFTREDDDESH</sequence>
<protein>
    <submittedName>
        <fullName evidence="2">PilN domain-containing protein</fullName>
    </submittedName>
</protein>
<feature type="transmembrane region" description="Helical" evidence="1">
    <location>
        <begin position="20"/>
        <end position="44"/>
    </location>
</feature>
<organism evidence="2 3">
    <name type="scientific">Vibrio zhugei</name>
    <dbReference type="NCBI Taxonomy" id="2479546"/>
    <lineage>
        <taxon>Bacteria</taxon>
        <taxon>Pseudomonadati</taxon>
        <taxon>Pseudomonadota</taxon>
        <taxon>Gammaproteobacteria</taxon>
        <taxon>Vibrionales</taxon>
        <taxon>Vibrionaceae</taxon>
        <taxon>Vibrio</taxon>
    </lineage>
</organism>